<gene>
    <name evidence="2" type="ORF">H4W31_005904</name>
</gene>
<feature type="transmembrane region" description="Helical" evidence="1">
    <location>
        <begin position="168"/>
        <end position="191"/>
    </location>
</feature>
<feature type="transmembrane region" description="Helical" evidence="1">
    <location>
        <begin position="346"/>
        <end position="379"/>
    </location>
</feature>
<comment type="caution">
    <text evidence="2">The sequence shown here is derived from an EMBL/GenBank/DDBJ whole genome shotgun (WGS) entry which is preliminary data.</text>
</comment>
<organism evidence="2 3">
    <name type="scientific">Plantactinospora soyae</name>
    <dbReference type="NCBI Taxonomy" id="1544732"/>
    <lineage>
        <taxon>Bacteria</taxon>
        <taxon>Bacillati</taxon>
        <taxon>Actinomycetota</taxon>
        <taxon>Actinomycetes</taxon>
        <taxon>Micromonosporales</taxon>
        <taxon>Micromonosporaceae</taxon>
        <taxon>Plantactinospora</taxon>
    </lineage>
</organism>
<protein>
    <submittedName>
        <fullName evidence="2">Low temperature requirement protein LtrA</fullName>
    </submittedName>
</protein>
<feature type="transmembrane region" description="Helical" evidence="1">
    <location>
        <begin position="315"/>
        <end position="334"/>
    </location>
</feature>
<evidence type="ECO:0000313" key="3">
    <source>
        <dbReference type="Proteomes" id="UP000649753"/>
    </source>
</evidence>
<name>A0A927MBU6_9ACTN</name>
<dbReference type="PANTHER" id="PTHR36840:SF1">
    <property type="entry name" value="BLL5714 PROTEIN"/>
    <property type="match status" value="1"/>
</dbReference>
<keyword evidence="1" id="KW-1133">Transmembrane helix</keyword>
<feature type="transmembrane region" description="Helical" evidence="1">
    <location>
        <begin position="30"/>
        <end position="46"/>
    </location>
</feature>
<feature type="transmembrane region" description="Helical" evidence="1">
    <location>
        <begin position="61"/>
        <end position="81"/>
    </location>
</feature>
<accession>A0A927MBU6</accession>
<dbReference type="PANTHER" id="PTHR36840">
    <property type="entry name" value="BLL5714 PROTEIN"/>
    <property type="match status" value="1"/>
</dbReference>
<dbReference type="EMBL" id="JADBEB010000001">
    <property type="protein sequence ID" value="MBE1490266.1"/>
    <property type="molecule type" value="Genomic_DNA"/>
</dbReference>
<sequence>MTFVELFFDLIYLLAVTQLTQFLRDHPTPLGMVQTLLMLLAIWWAWVDTTWVTNWFDPDQLSVRLMLILVAVLSLAVSASLPQAFDGRGTWFAGAYVTIQVGRTLFALVALGRPGGEPGRSTGPKPDQPGAGQRRLALRLTFQRLLIWKLASGAFWIAGAIVSGPTRIGLWAVAVLLEYAGATLGFRVPGLGRSRSTDWPINGWHLADRMQLFILIALGESILVTGKALGSAPADEIQVLAVVTATLGTAVLWWLYFDHDAEAARRVIDRADDPARLGRAAYSYLHVPMVAGIIVGAVGDELTIAEPTGRPGMEVILTVLGGPALFLVGHALFTRMVFGALPVPRLLAIGTLVALVPVGLIAPSVALAGGATLVLLAAAGWETVAAHRAIRSAS</sequence>
<reference evidence="2" key="1">
    <citation type="submission" date="2020-10" db="EMBL/GenBank/DDBJ databases">
        <title>Sequencing the genomes of 1000 actinobacteria strains.</title>
        <authorList>
            <person name="Klenk H.-P."/>
        </authorList>
    </citation>
    <scope>NUCLEOTIDE SEQUENCE</scope>
    <source>
        <strain evidence="2">DSM 46832</strain>
    </source>
</reference>
<keyword evidence="1" id="KW-0472">Membrane</keyword>
<evidence type="ECO:0000313" key="2">
    <source>
        <dbReference type="EMBL" id="MBE1490266.1"/>
    </source>
</evidence>
<proteinExistence type="predicted"/>
<feature type="transmembrane region" description="Helical" evidence="1">
    <location>
        <begin position="212"/>
        <end position="231"/>
    </location>
</feature>
<dbReference type="Pfam" id="PF06772">
    <property type="entry name" value="LtrA"/>
    <property type="match status" value="1"/>
</dbReference>
<feature type="transmembrane region" description="Helical" evidence="1">
    <location>
        <begin position="237"/>
        <end position="256"/>
    </location>
</feature>
<keyword evidence="3" id="KW-1185">Reference proteome</keyword>
<dbReference type="Proteomes" id="UP000649753">
    <property type="component" value="Unassembled WGS sequence"/>
</dbReference>
<feature type="transmembrane region" description="Helical" evidence="1">
    <location>
        <begin position="277"/>
        <end position="295"/>
    </location>
</feature>
<evidence type="ECO:0000256" key="1">
    <source>
        <dbReference type="SAM" id="Phobius"/>
    </source>
</evidence>
<dbReference type="InterPro" id="IPR010640">
    <property type="entry name" value="Low_temperature_requirement_A"/>
</dbReference>
<dbReference type="RefSeq" id="WP_192769590.1">
    <property type="nucleotide sequence ID" value="NZ_JADBEB010000001.1"/>
</dbReference>
<dbReference type="AlphaFoldDB" id="A0A927MBU6"/>
<keyword evidence="1" id="KW-0812">Transmembrane</keyword>
<feature type="transmembrane region" description="Helical" evidence="1">
    <location>
        <begin position="145"/>
        <end position="162"/>
    </location>
</feature>